<dbReference type="EMBL" id="JBFXLT010000083">
    <property type="protein sequence ID" value="KAL2809728.1"/>
    <property type="molecule type" value="Genomic_DNA"/>
</dbReference>
<proteinExistence type="predicted"/>
<evidence type="ECO:0000313" key="1">
    <source>
        <dbReference type="EMBL" id="KAL2809728.1"/>
    </source>
</evidence>
<reference evidence="1 2" key="1">
    <citation type="submission" date="2024-07" db="EMBL/GenBank/DDBJ databases">
        <title>Section-level genome sequencing and comparative genomics of Aspergillus sections Usti and Cavernicolus.</title>
        <authorList>
            <consortium name="Lawrence Berkeley National Laboratory"/>
            <person name="Nybo J.L."/>
            <person name="Vesth T.C."/>
            <person name="Theobald S."/>
            <person name="Frisvad J.C."/>
            <person name="Larsen T.O."/>
            <person name="Kjaerboelling I."/>
            <person name="Rothschild-Mancinelli K."/>
            <person name="Lyhne E.K."/>
            <person name="Kogle M.E."/>
            <person name="Barry K."/>
            <person name="Clum A."/>
            <person name="Na H."/>
            <person name="Ledsgaard L."/>
            <person name="Lin J."/>
            <person name="Lipzen A."/>
            <person name="Kuo A."/>
            <person name="Riley R."/>
            <person name="Mondo S."/>
            <person name="Labutti K."/>
            <person name="Haridas S."/>
            <person name="Pangalinan J."/>
            <person name="Salamov A.A."/>
            <person name="Simmons B.A."/>
            <person name="Magnuson J.K."/>
            <person name="Chen J."/>
            <person name="Drula E."/>
            <person name="Henrissat B."/>
            <person name="Wiebenga A."/>
            <person name="Lubbers R.J."/>
            <person name="Gomes A.C."/>
            <person name="Makela M.R."/>
            <person name="Stajich J."/>
            <person name="Grigoriev I.V."/>
            <person name="Mortensen U.H."/>
            <person name="De Vries R.P."/>
            <person name="Baker S.E."/>
            <person name="Andersen M.R."/>
        </authorList>
    </citation>
    <scope>NUCLEOTIDE SEQUENCE [LARGE SCALE GENOMIC DNA]</scope>
    <source>
        <strain evidence="1 2">CBS 588.65</strain>
    </source>
</reference>
<protein>
    <submittedName>
        <fullName evidence="1">Uncharacterized protein</fullName>
    </submittedName>
</protein>
<keyword evidence="2" id="KW-1185">Reference proteome</keyword>
<evidence type="ECO:0000313" key="2">
    <source>
        <dbReference type="Proteomes" id="UP001610334"/>
    </source>
</evidence>
<accession>A0ABR4H4J2</accession>
<dbReference type="Proteomes" id="UP001610334">
    <property type="component" value="Unassembled WGS sequence"/>
</dbReference>
<organism evidence="1 2">
    <name type="scientific">Aspergillus granulosus</name>
    <dbReference type="NCBI Taxonomy" id="176169"/>
    <lineage>
        <taxon>Eukaryota</taxon>
        <taxon>Fungi</taxon>
        <taxon>Dikarya</taxon>
        <taxon>Ascomycota</taxon>
        <taxon>Pezizomycotina</taxon>
        <taxon>Eurotiomycetes</taxon>
        <taxon>Eurotiomycetidae</taxon>
        <taxon>Eurotiales</taxon>
        <taxon>Aspergillaceae</taxon>
        <taxon>Aspergillus</taxon>
        <taxon>Aspergillus subgen. Nidulantes</taxon>
    </lineage>
</organism>
<gene>
    <name evidence="1" type="ORF">BJX63DRAFT_445123</name>
</gene>
<name>A0ABR4H4J2_9EURO</name>
<sequence>MLNIRQTKQRVERVNIRTCGLLNLFSSVESESEDPLAQLAKELTKFLEHRRRALYRDKTWDQYLVFTSKVLSNPAHELSIGPFRFLIFLELHAMNIHYEILPLGSTTVTLGNWTKKANWALALTNSRLNCVVEVGLPESARQLAIDAHGHPPLFQRGVLHSLKDTTSVTGESYMNGTTTIATRLDLPFDKGFNRSPHPPVEGDLVIPEQELRHLAENIWPIHGNERTRASRSLKR</sequence>
<comment type="caution">
    <text evidence="1">The sequence shown here is derived from an EMBL/GenBank/DDBJ whole genome shotgun (WGS) entry which is preliminary data.</text>
</comment>